<dbReference type="EMBL" id="UYJE01009548">
    <property type="protein sequence ID" value="VDI74379.1"/>
    <property type="molecule type" value="Genomic_DNA"/>
</dbReference>
<dbReference type="InterPro" id="IPR000242">
    <property type="entry name" value="PTP_cat"/>
</dbReference>
<organism evidence="4 5">
    <name type="scientific">Mytilus galloprovincialis</name>
    <name type="common">Mediterranean mussel</name>
    <dbReference type="NCBI Taxonomy" id="29158"/>
    <lineage>
        <taxon>Eukaryota</taxon>
        <taxon>Metazoa</taxon>
        <taxon>Spiralia</taxon>
        <taxon>Lophotrochozoa</taxon>
        <taxon>Mollusca</taxon>
        <taxon>Bivalvia</taxon>
        <taxon>Autobranchia</taxon>
        <taxon>Pteriomorphia</taxon>
        <taxon>Mytilida</taxon>
        <taxon>Mytiloidea</taxon>
        <taxon>Mytilidae</taxon>
        <taxon>Mytilinae</taxon>
        <taxon>Mytilus</taxon>
    </lineage>
</organism>
<dbReference type="Proteomes" id="UP000596742">
    <property type="component" value="Unassembled WGS sequence"/>
</dbReference>
<dbReference type="InterPro" id="IPR016130">
    <property type="entry name" value="Tyr_Pase_AS"/>
</dbReference>
<keyword evidence="1" id="KW-0812">Transmembrane</keyword>
<dbReference type="InterPro" id="IPR050348">
    <property type="entry name" value="Protein-Tyr_Phosphatase"/>
</dbReference>
<reference evidence="4" key="1">
    <citation type="submission" date="2018-11" db="EMBL/GenBank/DDBJ databases">
        <authorList>
            <person name="Alioto T."/>
            <person name="Alioto T."/>
        </authorList>
    </citation>
    <scope>NUCLEOTIDE SEQUENCE</scope>
</reference>
<gene>
    <name evidence="4" type="ORF">MGAL_10B071180</name>
</gene>
<evidence type="ECO:0008006" key="6">
    <source>
        <dbReference type="Google" id="ProtNLM"/>
    </source>
</evidence>
<accession>A0A8B6H7L6</accession>
<dbReference type="Pfam" id="PF00102">
    <property type="entry name" value="Y_phosphatase"/>
    <property type="match status" value="2"/>
</dbReference>
<dbReference type="InterPro" id="IPR029021">
    <property type="entry name" value="Prot-tyrosine_phosphatase-like"/>
</dbReference>
<evidence type="ECO:0000313" key="4">
    <source>
        <dbReference type="EMBL" id="VDI74379.1"/>
    </source>
</evidence>
<dbReference type="PROSITE" id="PS00383">
    <property type="entry name" value="TYR_PHOSPHATASE_1"/>
    <property type="match status" value="1"/>
</dbReference>
<dbReference type="PROSITE" id="PS50056">
    <property type="entry name" value="TYR_PHOSPHATASE_2"/>
    <property type="match status" value="1"/>
</dbReference>
<dbReference type="SMART" id="SM00194">
    <property type="entry name" value="PTPc"/>
    <property type="match status" value="1"/>
</dbReference>
<dbReference type="PRINTS" id="PR00700">
    <property type="entry name" value="PRTYPHPHTASE"/>
</dbReference>
<name>A0A8B6H7L6_MYTGA</name>
<evidence type="ECO:0000259" key="3">
    <source>
        <dbReference type="PROSITE" id="PS50056"/>
    </source>
</evidence>
<feature type="domain" description="Tyrosine specific protein phosphatases" evidence="3">
    <location>
        <begin position="454"/>
        <end position="524"/>
    </location>
</feature>
<dbReference type="PANTHER" id="PTHR19134:SF561">
    <property type="entry name" value="PROTEIN TYROSINE PHOSPHATASE 36E, ISOFORM A"/>
    <property type="match status" value="1"/>
</dbReference>
<dbReference type="GO" id="GO:0004725">
    <property type="term" value="F:protein tyrosine phosphatase activity"/>
    <property type="evidence" value="ECO:0007669"/>
    <property type="project" value="UniProtKB-EC"/>
</dbReference>
<keyword evidence="5" id="KW-1185">Reference proteome</keyword>
<dbReference type="AlphaFoldDB" id="A0A8B6H7L6"/>
<proteinExistence type="predicted"/>
<dbReference type="OrthoDB" id="5988541at2759"/>
<feature type="transmembrane region" description="Helical" evidence="1">
    <location>
        <begin position="210"/>
        <end position="231"/>
    </location>
</feature>
<feature type="non-terminal residue" evidence="4">
    <location>
        <position position="524"/>
    </location>
</feature>
<dbReference type="Gene3D" id="3.90.190.10">
    <property type="entry name" value="Protein tyrosine phosphatase superfamily"/>
    <property type="match status" value="2"/>
</dbReference>
<dbReference type="SMART" id="SM00404">
    <property type="entry name" value="PTPc_motif"/>
    <property type="match status" value="1"/>
</dbReference>
<comment type="caution">
    <text evidence="4">The sequence shown here is derived from an EMBL/GenBank/DDBJ whole genome shotgun (WGS) entry which is preliminary data.</text>
</comment>
<dbReference type="CDD" id="cd00047">
    <property type="entry name" value="PTPc"/>
    <property type="match status" value="1"/>
</dbReference>
<dbReference type="InterPro" id="IPR000387">
    <property type="entry name" value="Tyr_Pase_dom"/>
</dbReference>
<dbReference type="SUPFAM" id="SSF52799">
    <property type="entry name" value="(Phosphotyrosine protein) phosphatases II"/>
    <property type="match status" value="1"/>
</dbReference>
<evidence type="ECO:0000256" key="1">
    <source>
        <dbReference type="SAM" id="Phobius"/>
    </source>
</evidence>
<keyword evidence="1" id="KW-1133">Transmembrane helix</keyword>
<evidence type="ECO:0000259" key="2">
    <source>
        <dbReference type="PROSITE" id="PS50055"/>
    </source>
</evidence>
<dbReference type="PROSITE" id="PS50055">
    <property type="entry name" value="TYR_PHOSPHATASE_PTP"/>
    <property type="match status" value="1"/>
</dbReference>
<feature type="domain" description="Tyrosine-protein phosphatase" evidence="2">
    <location>
        <begin position="300"/>
        <end position="524"/>
    </location>
</feature>
<sequence>MDGFQLYISNTSNTLTFHPSNSVVCYQDPPGEPYPEINQTISCNHLGQYVIYYDDVPGPGDRGCVIELCYVSINDNIAYDASVSIGTQPANQTIDGDKTSCSKTQGPNVMFQLDLKEMRIATDIYLTGKVNTTIPGLNHTIYTSNSSGSLEQGTVLYQVDSLTQHISIKAVFRYLTLVPAINSSFIGLEICEIGIVEKSELQEESNGATIGGSLGAVIAIILIILAILFIYKRNQKLTKHKYTDKLNPSRQISSNSKRETKRGNEYINAAITSDLGEVSLYLKDTEETIHSESDDVVYKNLPTERSVYKIPIRNLKEVITKKLKEDGFKKEYEILPKGLIHAHVEGSKEENKVKNRFLTTWPYDHSRIVLKGNTKTDYINACYIDEKCIQYWPDAVNKTMEVDNYRLTMTKVKEHTIYVYRLIIFNNINANQKERKVHQFHFTQWPDHGVPDSTKLVYFYRKVKSQQCNQNGPMVVHCSAGVGRTGTFIAIDALYQHGNKVGYVDIMEYVQMMRKDRMNMIQTH</sequence>
<dbReference type="PANTHER" id="PTHR19134">
    <property type="entry name" value="RECEPTOR-TYPE TYROSINE-PROTEIN PHOSPHATASE"/>
    <property type="match status" value="1"/>
</dbReference>
<keyword evidence="1" id="KW-0472">Membrane</keyword>
<dbReference type="GO" id="GO:0008045">
    <property type="term" value="P:motor neuron axon guidance"/>
    <property type="evidence" value="ECO:0007669"/>
    <property type="project" value="TreeGrafter"/>
</dbReference>
<protein>
    <recommendedName>
        <fullName evidence="6">Protein-tyrosine-phosphatase</fullName>
    </recommendedName>
</protein>
<dbReference type="InterPro" id="IPR003595">
    <property type="entry name" value="Tyr_Pase_cat"/>
</dbReference>
<evidence type="ECO:0000313" key="5">
    <source>
        <dbReference type="Proteomes" id="UP000596742"/>
    </source>
</evidence>